<keyword evidence="1" id="KW-0175">Coiled coil</keyword>
<proteinExistence type="predicted"/>
<dbReference type="AlphaFoldDB" id="A0A834FVD1"/>
<feature type="coiled-coil region" evidence="1">
    <location>
        <begin position="121"/>
        <end position="155"/>
    </location>
</feature>
<accession>A0A834FVD1</accession>
<dbReference type="EMBL" id="WJXA01000213">
    <property type="protein sequence ID" value="KAF7114405.1"/>
    <property type="molecule type" value="Genomic_DNA"/>
</dbReference>
<reference evidence="2" key="1">
    <citation type="submission" date="2019-11" db="EMBL/GenBank/DDBJ databases">
        <authorList>
            <person name="Liu Y."/>
            <person name="Hou J."/>
            <person name="Li T.-Q."/>
            <person name="Guan C.-H."/>
            <person name="Wu X."/>
            <person name="Wu H.-Z."/>
            <person name="Ling F."/>
            <person name="Zhang R."/>
            <person name="Shi X.-G."/>
            <person name="Ren J.-P."/>
            <person name="Chen E.-F."/>
            <person name="Sun J.-M."/>
        </authorList>
    </citation>
    <scope>NUCLEOTIDE SEQUENCE</scope>
    <source>
        <strain evidence="2">Adult_tree_wgs_1</strain>
        <tissue evidence="2">Leaves</tissue>
    </source>
</reference>
<dbReference type="OrthoDB" id="1794058at2759"/>
<evidence type="ECO:0000256" key="1">
    <source>
        <dbReference type="SAM" id="Coils"/>
    </source>
</evidence>
<name>A0A834FVD1_RHOSS</name>
<organism evidence="2 3">
    <name type="scientific">Rhododendron simsii</name>
    <name type="common">Sims's rhododendron</name>
    <dbReference type="NCBI Taxonomy" id="118357"/>
    <lineage>
        <taxon>Eukaryota</taxon>
        <taxon>Viridiplantae</taxon>
        <taxon>Streptophyta</taxon>
        <taxon>Embryophyta</taxon>
        <taxon>Tracheophyta</taxon>
        <taxon>Spermatophyta</taxon>
        <taxon>Magnoliopsida</taxon>
        <taxon>eudicotyledons</taxon>
        <taxon>Gunneridae</taxon>
        <taxon>Pentapetalae</taxon>
        <taxon>asterids</taxon>
        <taxon>Ericales</taxon>
        <taxon>Ericaceae</taxon>
        <taxon>Ericoideae</taxon>
        <taxon>Rhodoreae</taxon>
        <taxon>Rhododendron</taxon>
    </lineage>
</organism>
<gene>
    <name evidence="2" type="ORF">RHSIM_RhsimUnG0087100</name>
</gene>
<protein>
    <submittedName>
        <fullName evidence="2">Uncharacterized protein</fullName>
    </submittedName>
</protein>
<keyword evidence="3" id="KW-1185">Reference proteome</keyword>
<dbReference type="Proteomes" id="UP000626092">
    <property type="component" value="Unassembled WGS sequence"/>
</dbReference>
<sequence length="156" mass="18107">MQKPKGSKYSTFFRIMDNQNMSIVIKISFKNLPNEIVDKFDVAPPMWESYQTVEKNFRASVEIRDNAIEIGSIILYSSPHTKQIDVEQEAAKIAIVHLKDMFNFEVDDFNLHDTEMYHQHLEQADFALVEALQENKALKNEIAKIRTKAKDAKIMN</sequence>
<evidence type="ECO:0000313" key="3">
    <source>
        <dbReference type="Proteomes" id="UP000626092"/>
    </source>
</evidence>
<evidence type="ECO:0000313" key="2">
    <source>
        <dbReference type="EMBL" id="KAF7114405.1"/>
    </source>
</evidence>
<comment type="caution">
    <text evidence="2">The sequence shown here is derived from an EMBL/GenBank/DDBJ whole genome shotgun (WGS) entry which is preliminary data.</text>
</comment>